<proteinExistence type="inferred from homology"/>
<protein>
    <submittedName>
        <fullName evidence="6">RNA methyltransferase</fullName>
    </submittedName>
</protein>
<dbReference type="InterPro" id="IPR029028">
    <property type="entry name" value="Alpha/beta_knot_MTases"/>
</dbReference>
<name>A0A5D5AIZ6_9EURY</name>
<comment type="similarity">
    <text evidence="1">Belongs to the class IV-like SAM-binding methyltransferase superfamily. RNA methyltransferase TrmH family.</text>
</comment>
<dbReference type="InterPro" id="IPR029026">
    <property type="entry name" value="tRNA_m1G_MTases_N"/>
</dbReference>
<dbReference type="PANTHER" id="PTHR42786:SF2">
    <property type="entry name" value="TRNA (CYTIDINE_URIDINE-2'-O-)-METHYLTRANSFERASE TRMJ"/>
    <property type="match status" value="1"/>
</dbReference>
<dbReference type="InterPro" id="IPR001537">
    <property type="entry name" value="SpoU_MeTrfase"/>
</dbReference>
<comment type="caution">
    <text evidence="6">The sequence shown here is derived from an EMBL/GenBank/DDBJ whole genome shotgun (WGS) entry which is preliminary data.</text>
</comment>
<keyword evidence="3 6" id="KW-0808">Transferase</keyword>
<dbReference type="GO" id="GO:0008173">
    <property type="term" value="F:RNA methyltransferase activity"/>
    <property type="evidence" value="ECO:0007669"/>
    <property type="project" value="InterPro"/>
</dbReference>
<dbReference type="GO" id="GO:0005829">
    <property type="term" value="C:cytosol"/>
    <property type="evidence" value="ECO:0007669"/>
    <property type="project" value="TreeGrafter"/>
</dbReference>
<evidence type="ECO:0000256" key="4">
    <source>
        <dbReference type="ARBA" id="ARBA00022691"/>
    </source>
</evidence>
<dbReference type="SUPFAM" id="SSF75217">
    <property type="entry name" value="alpha/beta knot"/>
    <property type="match status" value="1"/>
</dbReference>
<evidence type="ECO:0000256" key="2">
    <source>
        <dbReference type="ARBA" id="ARBA00022603"/>
    </source>
</evidence>
<keyword evidence="4" id="KW-0949">S-adenosyl-L-methionine</keyword>
<dbReference type="CDD" id="cd18093">
    <property type="entry name" value="SpoU-like_TrmJ"/>
    <property type="match status" value="1"/>
</dbReference>
<evidence type="ECO:0000313" key="7">
    <source>
        <dbReference type="Proteomes" id="UP000324104"/>
    </source>
</evidence>
<dbReference type="Gene3D" id="3.40.1280.10">
    <property type="match status" value="1"/>
</dbReference>
<evidence type="ECO:0000256" key="1">
    <source>
        <dbReference type="ARBA" id="ARBA00007228"/>
    </source>
</evidence>
<dbReference type="GO" id="GO:0002128">
    <property type="term" value="P:tRNA nucleoside ribose methylation"/>
    <property type="evidence" value="ECO:0007669"/>
    <property type="project" value="TreeGrafter"/>
</dbReference>
<dbReference type="Pfam" id="PF00588">
    <property type="entry name" value="SpoU_methylase"/>
    <property type="match status" value="1"/>
</dbReference>
<gene>
    <name evidence="6" type="ORF">FYC77_16435</name>
</gene>
<keyword evidence="7" id="KW-1185">Reference proteome</keyword>
<dbReference type="PANTHER" id="PTHR42786">
    <property type="entry name" value="TRNA/RRNA METHYLTRANSFERASE"/>
    <property type="match status" value="1"/>
</dbReference>
<evidence type="ECO:0000256" key="3">
    <source>
        <dbReference type="ARBA" id="ARBA00022679"/>
    </source>
</evidence>
<dbReference type="RefSeq" id="WP_149082581.1">
    <property type="nucleotide sequence ID" value="NZ_VTAW01000027.1"/>
</dbReference>
<dbReference type="GO" id="GO:0003723">
    <property type="term" value="F:RNA binding"/>
    <property type="evidence" value="ECO:0007669"/>
    <property type="project" value="InterPro"/>
</dbReference>
<dbReference type="AlphaFoldDB" id="A0A5D5AIZ6"/>
<dbReference type="PIRSF" id="PIRSF004808">
    <property type="entry name" value="LasT"/>
    <property type="match status" value="1"/>
</dbReference>
<dbReference type="EMBL" id="VTAW01000027">
    <property type="protein sequence ID" value="TYT60903.1"/>
    <property type="molecule type" value="Genomic_DNA"/>
</dbReference>
<accession>A0A5D5AIZ6</accession>
<dbReference type="NCBIfam" id="TIGR00050">
    <property type="entry name" value="rRNA_methyl_1"/>
    <property type="match status" value="1"/>
</dbReference>
<dbReference type="Proteomes" id="UP000324104">
    <property type="component" value="Unassembled WGS sequence"/>
</dbReference>
<evidence type="ECO:0000259" key="5">
    <source>
        <dbReference type="Pfam" id="PF00588"/>
    </source>
</evidence>
<dbReference type="Gene3D" id="1.10.8.590">
    <property type="match status" value="1"/>
</dbReference>
<keyword evidence="2 6" id="KW-0489">Methyltransferase</keyword>
<feature type="domain" description="tRNA/rRNA methyltransferase SpoU type" evidence="5">
    <location>
        <begin position="18"/>
        <end position="169"/>
    </location>
</feature>
<dbReference type="InterPro" id="IPR004384">
    <property type="entry name" value="RNA_MeTrfase_TrmJ/LasT"/>
</dbReference>
<sequence>MTEQPSADDPSTRSTAPTVAVVDAQSPGNVGTIARAMKNFGFEDLLLVDPPELDPDGEAYGFAGHAREDVLPNATEITFDTLVENYHTVGCTAVTNEDDRSHVRFPFSTPAGLADRLASVETRTAVVFGRERVGLTNDELARLDEICAIPANAAYPVLNLGQAATVTLYELRTLTLGDEDTQLPDVERVRATPPTEDRLYEQWSSLLEELNHPEEKREKTMRMIRRVYGRADLTEREANTFIGLLRRATERPDLE</sequence>
<organism evidence="6 7">
    <name type="scientific">Natrialba swarupiae</name>
    <dbReference type="NCBI Taxonomy" id="2448032"/>
    <lineage>
        <taxon>Archaea</taxon>
        <taxon>Methanobacteriati</taxon>
        <taxon>Methanobacteriota</taxon>
        <taxon>Stenosarchaea group</taxon>
        <taxon>Halobacteria</taxon>
        <taxon>Halobacteriales</taxon>
        <taxon>Natrialbaceae</taxon>
        <taxon>Natrialba</taxon>
    </lineage>
</organism>
<evidence type="ECO:0000313" key="6">
    <source>
        <dbReference type="EMBL" id="TYT60903.1"/>
    </source>
</evidence>
<reference evidence="6 7" key="1">
    <citation type="submission" date="2019-08" db="EMBL/GenBank/DDBJ databases">
        <title>Archaea genome.</title>
        <authorList>
            <person name="Kajale S."/>
            <person name="Shouche Y."/>
            <person name="Deshpande N."/>
            <person name="Sharma A."/>
        </authorList>
    </citation>
    <scope>NUCLEOTIDE SEQUENCE [LARGE SCALE GENOMIC DNA]</scope>
    <source>
        <strain evidence="6 7">ESP3B_9</strain>
    </source>
</reference>